<dbReference type="EMBL" id="MU003774">
    <property type="protein sequence ID" value="KAF2723970.1"/>
    <property type="molecule type" value="Genomic_DNA"/>
</dbReference>
<organism evidence="3 4">
    <name type="scientific">Polychaeton citri CBS 116435</name>
    <dbReference type="NCBI Taxonomy" id="1314669"/>
    <lineage>
        <taxon>Eukaryota</taxon>
        <taxon>Fungi</taxon>
        <taxon>Dikarya</taxon>
        <taxon>Ascomycota</taxon>
        <taxon>Pezizomycotina</taxon>
        <taxon>Dothideomycetes</taxon>
        <taxon>Dothideomycetidae</taxon>
        <taxon>Capnodiales</taxon>
        <taxon>Capnodiaceae</taxon>
        <taxon>Polychaeton</taxon>
    </lineage>
</organism>
<keyword evidence="4" id="KW-1185">Reference proteome</keyword>
<evidence type="ECO:0000256" key="1">
    <source>
        <dbReference type="SAM" id="MobiDB-lite"/>
    </source>
</evidence>
<dbReference type="SUPFAM" id="SSF89372">
    <property type="entry name" value="Fucose-specific lectin"/>
    <property type="match status" value="1"/>
</dbReference>
<keyword evidence="2" id="KW-0812">Transmembrane</keyword>
<feature type="region of interest" description="Disordered" evidence="1">
    <location>
        <begin position="127"/>
        <end position="168"/>
    </location>
</feature>
<dbReference type="Proteomes" id="UP000799441">
    <property type="component" value="Unassembled WGS sequence"/>
</dbReference>
<reference evidence="3" key="1">
    <citation type="journal article" date="2020" name="Stud. Mycol.">
        <title>101 Dothideomycetes genomes: a test case for predicting lifestyles and emergence of pathogens.</title>
        <authorList>
            <person name="Haridas S."/>
            <person name="Albert R."/>
            <person name="Binder M."/>
            <person name="Bloem J."/>
            <person name="Labutti K."/>
            <person name="Salamov A."/>
            <person name="Andreopoulos B."/>
            <person name="Baker S."/>
            <person name="Barry K."/>
            <person name="Bills G."/>
            <person name="Bluhm B."/>
            <person name="Cannon C."/>
            <person name="Castanera R."/>
            <person name="Culley D."/>
            <person name="Daum C."/>
            <person name="Ezra D."/>
            <person name="Gonzalez J."/>
            <person name="Henrissat B."/>
            <person name="Kuo A."/>
            <person name="Liang C."/>
            <person name="Lipzen A."/>
            <person name="Lutzoni F."/>
            <person name="Magnuson J."/>
            <person name="Mondo S."/>
            <person name="Nolan M."/>
            <person name="Ohm R."/>
            <person name="Pangilinan J."/>
            <person name="Park H.-J."/>
            <person name="Ramirez L."/>
            <person name="Alfaro M."/>
            <person name="Sun H."/>
            <person name="Tritt A."/>
            <person name="Yoshinaga Y."/>
            <person name="Zwiers L.-H."/>
            <person name="Turgeon B."/>
            <person name="Goodwin S."/>
            <person name="Spatafora J."/>
            <person name="Crous P."/>
            <person name="Grigoriev I."/>
        </authorList>
    </citation>
    <scope>NUCLEOTIDE SEQUENCE</scope>
    <source>
        <strain evidence="3">CBS 116435</strain>
    </source>
</reference>
<proteinExistence type="predicted"/>
<feature type="region of interest" description="Disordered" evidence="1">
    <location>
        <begin position="1"/>
        <end position="85"/>
    </location>
</feature>
<gene>
    <name evidence="3" type="ORF">K431DRAFT_344470</name>
</gene>
<evidence type="ECO:0008006" key="5">
    <source>
        <dbReference type="Google" id="ProtNLM"/>
    </source>
</evidence>
<feature type="transmembrane region" description="Helical" evidence="2">
    <location>
        <begin position="98"/>
        <end position="121"/>
    </location>
</feature>
<evidence type="ECO:0000313" key="3">
    <source>
        <dbReference type="EMBL" id="KAF2723970.1"/>
    </source>
</evidence>
<feature type="compositionally biased region" description="Basic and acidic residues" evidence="1">
    <location>
        <begin position="15"/>
        <end position="25"/>
    </location>
</feature>
<dbReference type="OrthoDB" id="3923199at2759"/>
<dbReference type="Gene3D" id="2.120.10.70">
    <property type="entry name" value="Fucose-specific lectin"/>
    <property type="match status" value="1"/>
</dbReference>
<keyword evidence="2" id="KW-0472">Membrane</keyword>
<protein>
    <recommendedName>
        <fullName evidence="5">Fucose-specific lectin</fullName>
    </recommendedName>
</protein>
<comment type="caution">
    <text evidence="3">The sequence shown here is derived from an EMBL/GenBank/DDBJ whole genome shotgun (WGS) entry which is preliminary data.</text>
</comment>
<evidence type="ECO:0000256" key="2">
    <source>
        <dbReference type="SAM" id="Phobius"/>
    </source>
</evidence>
<sequence length="482" mass="51734">MAGSTSARYSPIEHGGLEVAERDDAPEVVPIGRNSNDQPETLHPGQYQDNPGEEYYAPEKSAPSSDGPAYLGTQEKGQQAAATVEPVKAKRRYWGMRLPIFIGVIVLAVVVILGVVLGAALGTTLTKDSKNQQDNGNGNDGNNGTTSSPPPSSSGLNSSDTDTGPLQATSKTGLATATLDDGSGTLLAFYQDPQGNVIQNSYKNGAWSLEDHSKINESIVTDQAALGSPLAAISYTVDSQVYRQVFFFASTGEVMQTNSTDGSTWADPSLITGIISAPGTPALAACAGLAPMNGVRVYFGSNNGYIQEVGHNFTNTTWSDWYGFPDSDGDTGVACSVYETSDGKNMYNNVYYRNTTDNQIHQTYWDYSPGYNSVWYTEFPPASTNYTVKQGSAVAVCNDESHTEYIFWQEQSGNIIRAIVDPSSIGWTQYDSLVQITEDSHFAASYIEGGSMYMFQNSTNASTVFVSDINRSNVTISNIALP</sequence>
<keyword evidence="2" id="KW-1133">Transmembrane helix</keyword>
<dbReference type="AlphaFoldDB" id="A0A9P4QDP1"/>
<feature type="compositionally biased region" description="Low complexity" evidence="1">
    <location>
        <begin position="127"/>
        <end position="164"/>
    </location>
</feature>
<name>A0A9P4QDP1_9PEZI</name>
<evidence type="ECO:0000313" key="4">
    <source>
        <dbReference type="Proteomes" id="UP000799441"/>
    </source>
</evidence>
<accession>A0A9P4QDP1</accession>